<dbReference type="EMBL" id="CP121261">
    <property type="protein sequence ID" value="WFP07568.1"/>
    <property type="molecule type" value="Genomic_DNA"/>
</dbReference>
<evidence type="ECO:0000313" key="3">
    <source>
        <dbReference type="Proteomes" id="UP001214170"/>
    </source>
</evidence>
<dbReference type="Proteomes" id="UP001214170">
    <property type="component" value="Chromosome"/>
</dbReference>
<evidence type="ECO:0000259" key="1">
    <source>
        <dbReference type="Pfam" id="PF24801"/>
    </source>
</evidence>
<sequence>MAAYAFMLGSLSEIKTAFSGSWKPTSRPGRVSLAFGISNSDIQGLFTMRIDIYSAPELETRLESIDWAGTFEQYLDATIPAWRDMEVQRFAAYLDGVKWPQDRWGESLEPDALVRVNTIPMGGLFKIIDPILSKLLNVFRGKRPVTNRETPESRNLEAADGKANTAKLGSVVAEPAGRYRRFVDYLTPPRRYFVNKREQWLVFLANVGPGNYQIADADVRVGSTPFSALGDDAAYGIYPPGTNLSAQVAAQIWHTVTEVGGTSSGSAGLELTTEPANRVNTDPASYALSGATITRSDGEYPSGWGVSTVVAIEYARLYDIADHFVDPTESDPGYVISRFTGYFGHIPSVTVGGVLQVGAFGAKVEWRVKTIVASPGSGIYTLEFEEDTEIFTPVHVDEGTGVSYIFGADIERTIVAFDPASIDVSPGTFQAGTVATRVRFSGGAVYGEWTNEFIATPDGAVTSTLELDVFFPNGLCFLSDGGEVEERSVSTEYQYRNVAGGPRVTVSRTFSDATVDQIGFTEQFAIAPMVPAVRMRRVGAQSTSTQAQDKCQWYGLKARMPDYWVYPDWTTISVMLRSGGKLAAQSENQINVIPVRVLPTLLPDGTWSSPMPTRDITAFARHILQSSGVGDEAIDIEEWLRLDAIWKARGDTLDFVFDATTVKEALDTTFGAGMAEFTCGDGLVRPVREDVKPVNEFEQSYGPFNMKGPLRRNRSTHSEITDYDGVDVEFVNAETWVRETVQCRLPGDLGAKVQKITLDGVTDRTRAWRIGMRRRAALYYRKSDYSFTTELDALNSEYMGYVGLFGYGRTGLLVGIESDGAGSAILESSEPVTWNTSEGPHVVAYRRLDGSFAGPFPASEGADEYHIRATVPQPWPSISLSHEPPHLYFGPLSSFCFPALISGVLPRGEFEVAVTAVNYDQRVYAFDNDFPPT</sequence>
<evidence type="ECO:0000313" key="2">
    <source>
        <dbReference type="EMBL" id="WFP07568.1"/>
    </source>
</evidence>
<organism evidence="2 3">
    <name type="scientific">Achromobacter spanius</name>
    <dbReference type="NCBI Taxonomy" id="217203"/>
    <lineage>
        <taxon>Bacteria</taxon>
        <taxon>Pseudomonadati</taxon>
        <taxon>Pseudomonadota</taxon>
        <taxon>Betaproteobacteria</taxon>
        <taxon>Burkholderiales</taxon>
        <taxon>Alcaligenaceae</taxon>
        <taxon>Achromobacter</taxon>
    </lineage>
</organism>
<dbReference type="Pfam" id="PF24801">
    <property type="entry name" value="FNIII-A_GpJ"/>
    <property type="match status" value="1"/>
</dbReference>
<feature type="domain" description="Tip attachment protein J HDII-ins2" evidence="1">
    <location>
        <begin position="460"/>
        <end position="555"/>
    </location>
</feature>
<reference evidence="2 3" key="1">
    <citation type="submission" date="2023-03" db="EMBL/GenBank/DDBJ databases">
        <title>Achromobacter spanius LIG8.</title>
        <authorList>
            <person name="Shrestha S."/>
        </authorList>
    </citation>
    <scope>NUCLEOTIDE SEQUENCE [LARGE SCALE GENOMIC DNA]</scope>
    <source>
        <strain evidence="2 3">LIG8</strain>
    </source>
</reference>
<gene>
    <name evidence="2" type="ORF">P8T11_25190</name>
</gene>
<accession>A0ABY8GSM4</accession>
<protein>
    <submittedName>
        <fullName evidence="2">Host specificity factor TipJ family phage tail protein</fullName>
    </submittedName>
</protein>
<proteinExistence type="predicted"/>
<dbReference type="InterPro" id="IPR055385">
    <property type="entry name" value="GpJ_HDII-ins2"/>
</dbReference>
<dbReference type="NCBIfam" id="NF040662">
    <property type="entry name" value="attach_TipJ_rel"/>
    <property type="match status" value="1"/>
</dbReference>
<name>A0ABY8GSM4_9BURK</name>
<dbReference type="RefSeq" id="WP_268079502.1">
    <property type="nucleotide sequence ID" value="NZ_CP106885.1"/>
</dbReference>
<keyword evidence="3" id="KW-1185">Reference proteome</keyword>